<reference evidence="4 5" key="1">
    <citation type="submission" date="2015-03" db="EMBL/GenBank/DDBJ databases">
        <title>Genome assembly of Sandaracinus amylolyticus DSM 53668.</title>
        <authorList>
            <person name="Sharma G."/>
            <person name="Subramanian S."/>
        </authorList>
    </citation>
    <scope>NUCLEOTIDE SEQUENCE [LARGE SCALE GENOMIC DNA]</scope>
    <source>
        <strain evidence="4 5">DSM 53668</strain>
    </source>
</reference>
<feature type="compositionally biased region" description="Basic and acidic residues" evidence="2">
    <location>
        <begin position="1"/>
        <end position="13"/>
    </location>
</feature>
<feature type="compositionally biased region" description="Basic and acidic residues" evidence="2">
    <location>
        <begin position="42"/>
        <end position="69"/>
    </location>
</feature>
<dbReference type="InterPro" id="IPR023210">
    <property type="entry name" value="NADP_OxRdtase_dom"/>
</dbReference>
<feature type="compositionally biased region" description="Low complexity" evidence="2">
    <location>
        <begin position="22"/>
        <end position="31"/>
    </location>
</feature>
<dbReference type="EMBL" id="CP011125">
    <property type="protein sequence ID" value="AKF03444.1"/>
    <property type="molecule type" value="Genomic_DNA"/>
</dbReference>
<dbReference type="STRING" id="927083.DB32_000593"/>
<feature type="compositionally biased region" description="Basic residues" evidence="2">
    <location>
        <begin position="32"/>
        <end position="41"/>
    </location>
</feature>
<feature type="region of interest" description="Disordered" evidence="2">
    <location>
        <begin position="1"/>
        <end position="140"/>
    </location>
</feature>
<evidence type="ECO:0000313" key="4">
    <source>
        <dbReference type="EMBL" id="AKF03444.1"/>
    </source>
</evidence>
<gene>
    <name evidence="4" type="ORF">DB32_000593</name>
</gene>
<dbReference type="PANTHER" id="PTHR43625">
    <property type="entry name" value="AFLATOXIN B1 ALDEHYDE REDUCTASE"/>
    <property type="match status" value="1"/>
</dbReference>
<dbReference type="Proteomes" id="UP000034883">
    <property type="component" value="Chromosome"/>
</dbReference>
<dbReference type="InterPro" id="IPR050791">
    <property type="entry name" value="Aldo-Keto_reductase"/>
</dbReference>
<dbReference type="AlphaFoldDB" id="A0A0F6SDH3"/>
<sequence>MHASDDGRRARAHDPRRRSAHRSVASHAALLRAHRAARARAARIERTPTLRRARAPDDRVPPEAAGHRDAHPRHAPLRRAGAARRRDARRATRAARAARSARAGAARRARGSPRDHPQEDRDVRRGACHHEEEGNEDAMTTTMKTRTLGRSGLSVSALGLGCMGMSDFYAGRDDAESRATLEHALARGVTFFDTADMYGTGENEKLLGPFVQKHRDRVVLATKFGIVREPNDASVRGIDGSPAYVKKACDASLKRLGIETIDLYYLHRKDPRVPIEETVGAMAELVRAGKVRHLGLSEVGPKTLRAACAVHPIAALQSEYSLWTREPEDGTLAACRELGVGFVAYSPLGRGFLTGQIKRFEDLAADDYRRHSPRFQGEAFAKNLELVAHVQALAAKKGCTAAQLALAWVLAQGEDVVPIPGTKRRKYLDENLGALDVTLTREELAEIERIAPKGVAAGERYPAAAMAMLPD</sequence>
<feature type="compositionally biased region" description="Low complexity" evidence="2">
    <location>
        <begin position="94"/>
        <end position="104"/>
    </location>
</feature>
<protein>
    <submittedName>
        <fullName evidence="4">Aldo-keto reductase</fullName>
    </submittedName>
</protein>
<dbReference type="CDD" id="cd19076">
    <property type="entry name" value="AKR_AKR13A_13D"/>
    <property type="match status" value="1"/>
</dbReference>
<dbReference type="GO" id="GO:0005737">
    <property type="term" value="C:cytoplasm"/>
    <property type="evidence" value="ECO:0007669"/>
    <property type="project" value="TreeGrafter"/>
</dbReference>
<evidence type="ECO:0000259" key="3">
    <source>
        <dbReference type="Pfam" id="PF00248"/>
    </source>
</evidence>
<dbReference type="KEGG" id="samy:DB32_000593"/>
<dbReference type="SUPFAM" id="SSF51430">
    <property type="entry name" value="NAD(P)-linked oxidoreductase"/>
    <property type="match status" value="1"/>
</dbReference>
<dbReference type="PANTHER" id="PTHR43625:SF40">
    <property type="entry name" value="ALDO-KETO REDUCTASE YAKC [NADP(+)]"/>
    <property type="match status" value="1"/>
</dbReference>
<name>A0A0F6SDH3_9BACT</name>
<organism evidence="4 5">
    <name type="scientific">Sandaracinus amylolyticus</name>
    <dbReference type="NCBI Taxonomy" id="927083"/>
    <lineage>
        <taxon>Bacteria</taxon>
        <taxon>Pseudomonadati</taxon>
        <taxon>Myxococcota</taxon>
        <taxon>Polyangia</taxon>
        <taxon>Polyangiales</taxon>
        <taxon>Sandaracinaceae</taxon>
        <taxon>Sandaracinus</taxon>
    </lineage>
</organism>
<keyword evidence="1" id="KW-0560">Oxidoreductase</keyword>
<feature type="compositionally biased region" description="Basic and acidic residues" evidence="2">
    <location>
        <begin position="112"/>
        <end position="132"/>
    </location>
</feature>
<proteinExistence type="predicted"/>
<evidence type="ECO:0000256" key="2">
    <source>
        <dbReference type="SAM" id="MobiDB-lite"/>
    </source>
</evidence>
<dbReference type="GO" id="GO:0016491">
    <property type="term" value="F:oxidoreductase activity"/>
    <property type="evidence" value="ECO:0007669"/>
    <property type="project" value="UniProtKB-KW"/>
</dbReference>
<feature type="domain" description="NADP-dependent oxidoreductase" evidence="3">
    <location>
        <begin position="158"/>
        <end position="450"/>
    </location>
</feature>
<dbReference type="Gene3D" id="3.20.20.100">
    <property type="entry name" value="NADP-dependent oxidoreductase domain"/>
    <property type="match status" value="1"/>
</dbReference>
<dbReference type="InterPro" id="IPR036812">
    <property type="entry name" value="NAD(P)_OxRdtase_dom_sf"/>
</dbReference>
<feature type="compositionally biased region" description="Basic residues" evidence="2">
    <location>
        <begin position="70"/>
        <end position="93"/>
    </location>
</feature>
<evidence type="ECO:0000313" key="5">
    <source>
        <dbReference type="Proteomes" id="UP000034883"/>
    </source>
</evidence>
<accession>A0A0F6SDH3</accession>
<dbReference type="Pfam" id="PF00248">
    <property type="entry name" value="Aldo_ket_red"/>
    <property type="match status" value="1"/>
</dbReference>
<keyword evidence="5" id="KW-1185">Reference proteome</keyword>
<evidence type="ECO:0000256" key="1">
    <source>
        <dbReference type="ARBA" id="ARBA00023002"/>
    </source>
</evidence>